<feature type="region of interest" description="Disordered" evidence="1">
    <location>
        <begin position="16"/>
        <end position="78"/>
    </location>
</feature>
<name>A0ABS6J2W3_9RHOB</name>
<sequence>MTTALPPQPVELAAALPVLRPMPRPAGLGQTQTASAPQSDVPAPRAREERQGGGLFGGLFGRRKSEERPEPADGFVCGDRDIQGEELAPISSRVKGCGIEEPVRVTSVDGIRLTTPATINCQTARALKTWVNDAMRPAFGRNEVVELRIAASYICRPRNNLRGAKVSEHGRGNAVDISGFIMEDGREWSIAGDYNRTIRRAHKAACGIFGTTLGPGSDGYHEDHLHFDVANLDRPYCR</sequence>
<dbReference type="SUPFAM" id="SSF55166">
    <property type="entry name" value="Hedgehog/DD-peptidase"/>
    <property type="match status" value="1"/>
</dbReference>
<evidence type="ECO:0000256" key="1">
    <source>
        <dbReference type="SAM" id="MobiDB-lite"/>
    </source>
</evidence>
<dbReference type="InterPro" id="IPR009683">
    <property type="entry name" value="Extensin-like_C"/>
</dbReference>
<accession>A0ABS6J2W3</accession>
<evidence type="ECO:0000313" key="4">
    <source>
        <dbReference type="Proteomes" id="UP000731907"/>
    </source>
</evidence>
<keyword evidence="4" id="KW-1185">Reference proteome</keyword>
<proteinExistence type="predicted"/>
<protein>
    <submittedName>
        <fullName evidence="3">Extensin family protein</fullName>
    </submittedName>
</protein>
<gene>
    <name evidence="3" type="ORF">GU927_009550</name>
</gene>
<feature type="domain" description="Extensin-like C-terminal" evidence="2">
    <location>
        <begin position="91"/>
        <end position="238"/>
    </location>
</feature>
<dbReference type="EMBL" id="JAAATX020000006">
    <property type="protein sequence ID" value="MBU9698096.1"/>
    <property type="molecule type" value="Genomic_DNA"/>
</dbReference>
<evidence type="ECO:0000259" key="2">
    <source>
        <dbReference type="Pfam" id="PF06904"/>
    </source>
</evidence>
<feature type="compositionally biased region" description="Polar residues" evidence="1">
    <location>
        <begin position="29"/>
        <end position="38"/>
    </location>
</feature>
<reference evidence="3 4" key="1">
    <citation type="submission" date="2021-06" db="EMBL/GenBank/DDBJ databases">
        <title>Rhodobacteraceae bacterium strain HSP-20.</title>
        <authorList>
            <person name="Chen W.-M."/>
        </authorList>
    </citation>
    <scope>NUCLEOTIDE SEQUENCE [LARGE SCALE GENOMIC DNA]</scope>
    <source>
        <strain evidence="3 4">HSP-20</strain>
    </source>
</reference>
<dbReference type="Pfam" id="PF06904">
    <property type="entry name" value="Extensin-like_C"/>
    <property type="match status" value="1"/>
</dbReference>
<organism evidence="3 4">
    <name type="scientific">Paragemmobacter amnigenus</name>
    <dbReference type="NCBI Taxonomy" id="2852097"/>
    <lineage>
        <taxon>Bacteria</taxon>
        <taxon>Pseudomonadati</taxon>
        <taxon>Pseudomonadota</taxon>
        <taxon>Alphaproteobacteria</taxon>
        <taxon>Rhodobacterales</taxon>
        <taxon>Paracoccaceae</taxon>
        <taxon>Paragemmobacter</taxon>
    </lineage>
</organism>
<evidence type="ECO:0000313" key="3">
    <source>
        <dbReference type="EMBL" id="MBU9698096.1"/>
    </source>
</evidence>
<dbReference type="Proteomes" id="UP000731907">
    <property type="component" value="Unassembled WGS sequence"/>
</dbReference>
<comment type="caution">
    <text evidence="3">The sequence shown here is derived from an EMBL/GenBank/DDBJ whole genome shotgun (WGS) entry which is preliminary data.</text>
</comment>
<dbReference type="InterPro" id="IPR009045">
    <property type="entry name" value="Zn_M74/Hedgehog-like"/>
</dbReference>